<feature type="chain" id="PRO_5014895821" evidence="2">
    <location>
        <begin position="22"/>
        <end position="136"/>
    </location>
</feature>
<comment type="caution">
    <text evidence="3">The sequence shown here is derived from an EMBL/GenBank/DDBJ whole genome shotgun (WGS) entry which is preliminary data.</text>
</comment>
<keyword evidence="1" id="KW-1133">Transmembrane helix</keyword>
<evidence type="ECO:0000313" key="4">
    <source>
        <dbReference type="Proteomes" id="UP000228689"/>
    </source>
</evidence>
<evidence type="ECO:0000313" key="3">
    <source>
        <dbReference type="EMBL" id="PIY94201.1"/>
    </source>
</evidence>
<feature type="transmembrane region" description="Helical" evidence="1">
    <location>
        <begin position="101"/>
        <end position="121"/>
    </location>
</feature>
<keyword evidence="1" id="KW-0812">Transmembrane</keyword>
<name>A0A2M7RC97_9BACT</name>
<feature type="signal peptide" evidence="2">
    <location>
        <begin position="1"/>
        <end position="21"/>
    </location>
</feature>
<sequence>MKIRILLISLFVLIIALPASAALINTGVTDPSSTASTFASDSGYAPTEGDATRLPVIIGNVIQLILGFLGVFFMVLIIWSGFQWMSAGGNTDTVGKAKNRITNAVIGLAIVLIAYGITWFITQALIENIIINTPTE</sequence>
<organism evidence="3 4">
    <name type="scientific">Candidatus Komeilibacteria bacterium CG_4_10_14_0_8_um_filter_37_78</name>
    <dbReference type="NCBI Taxonomy" id="1974471"/>
    <lineage>
        <taxon>Bacteria</taxon>
        <taxon>Candidatus Komeiliibacteriota</taxon>
    </lineage>
</organism>
<reference evidence="4" key="1">
    <citation type="submission" date="2017-09" db="EMBL/GenBank/DDBJ databases">
        <title>Depth-based differentiation of microbial function through sediment-hosted aquifers and enrichment of novel symbionts in the deep terrestrial subsurface.</title>
        <authorList>
            <person name="Probst A.J."/>
            <person name="Ladd B."/>
            <person name="Jarett J.K."/>
            <person name="Geller-Mcgrath D.E."/>
            <person name="Sieber C.M.K."/>
            <person name="Emerson J.B."/>
            <person name="Anantharaman K."/>
            <person name="Thomas B.C."/>
            <person name="Malmstrom R."/>
            <person name="Stieglmeier M."/>
            <person name="Klingl A."/>
            <person name="Woyke T."/>
            <person name="Ryan C.M."/>
            <person name="Banfield J.F."/>
        </authorList>
    </citation>
    <scope>NUCLEOTIDE SEQUENCE [LARGE SCALE GENOMIC DNA]</scope>
</reference>
<protein>
    <submittedName>
        <fullName evidence="3">Uncharacterized protein</fullName>
    </submittedName>
</protein>
<feature type="transmembrane region" description="Helical" evidence="1">
    <location>
        <begin position="57"/>
        <end position="80"/>
    </location>
</feature>
<dbReference type="InterPro" id="IPR043993">
    <property type="entry name" value="T4SS_pilin"/>
</dbReference>
<keyword evidence="2" id="KW-0732">Signal</keyword>
<evidence type="ECO:0000256" key="1">
    <source>
        <dbReference type="SAM" id="Phobius"/>
    </source>
</evidence>
<evidence type="ECO:0000256" key="2">
    <source>
        <dbReference type="SAM" id="SignalP"/>
    </source>
</evidence>
<keyword evidence="1" id="KW-0472">Membrane</keyword>
<dbReference type="AlphaFoldDB" id="A0A2M7RC97"/>
<gene>
    <name evidence="3" type="ORF">COY67_02980</name>
</gene>
<accession>A0A2M7RC97</accession>
<proteinExistence type="predicted"/>
<dbReference type="Pfam" id="PF18895">
    <property type="entry name" value="T4SS_pilin"/>
    <property type="match status" value="1"/>
</dbReference>
<dbReference type="EMBL" id="PFMC01000071">
    <property type="protein sequence ID" value="PIY94201.1"/>
    <property type="molecule type" value="Genomic_DNA"/>
</dbReference>
<dbReference type="Proteomes" id="UP000228689">
    <property type="component" value="Unassembled WGS sequence"/>
</dbReference>